<keyword evidence="5" id="KW-0560">Oxidoreductase</keyword>
<dbReference type="EMBL" id="JELW01000121">
    <property type="protein sequence ID" value="EXU94958.1"/>
    <property type="molecule type" value="Genomic_DNA"/>
</dbReference>
<name>A0A0A1UME6_9HYPO</name>
<dbReference type="PANTHER" id="PTHR24305">
    <property type="entry name" value="CYTOCHROME P450"/>
    <property type="match status" value="1"/>
</dbReference>
<dbReference type="SUPFAM" id="SSF48264">
    <property type="entry name" value="Cytochrome P450"/>
    <property type="match status" value="1"/>
</dbReference>
<accession>A0A0A1UME6</accession>
<dbReference type="GO" id="GO:0004497">
    <property type="term" value="F:monooxygenase activity"/>
    <property type="evidence" value="ECO:0007669"/>
    <property type="project" value="UniProtKB-KW"/>
</dbReference>
<evidence type="ECO:0000313" key="8">
    <source>
        <dbReference type="EMBL" id="EXU94958.1"/>
    </source>
</evidence>
<reference evidence="8 9" key="1">
    <citation type="submission" date="2014-02" db="EMBL/GenBank/DDBJ databases">
        <title>The genome sequence of the entomopathogenic fungus Metarhizium robertsii ARSEF 2575.</title>
        <authorList>
            <person name="Giuliano Garisto Donzelli B."/>
            <person name="Roe B.A."/>
            <person name="Macmil S.L."/>
            <person name="Krasnoff S.B."/>
            <person name="Gibson D.M."/>
        </authorList>
    </citation>
    <scope>NUCLEOTIDE SEQUENCE [LARGE SCALE GENOMIC DNA]</scope>
    <source>
        <strain evidence="8 9">ARSEF 2575</strain>
    </source>
</reference>
<dbReference type="GO" id="GO:0020037">
    <property type="term" value="F:heme binding"/>
    <property type="evidence" value="ECO:0007669"/>
    <property type="project" value="InterPro"/>
</dbReference>
<proteinExistence type="inferred from homology"/>
<dbReference type="InterPro" id="IPR036396">
    <property type="entry name" value="Cyt_P450_sf"/>
</dbReference>
<keyword evidence="3" id="KW-0349">Heme</keyword>
<keyword evidence="7" id="KW-0503">Monooxygenase</keyword>
<gene>
    <name evidence="8" type="ORF">X797_011957</name>
</gene>
<dbReference type="AlphaFoldDB" id="A0A0A1UME6"/>
<evidence type="ECO:0000256" key="6">
    <source>
        <dbReference type="ARBA" id="ARBA00023004"/>
    </source>
</evidence>
<comment type="cofactor">
    <cofactor evidence="1">
        <name>heme</name>
        <dbReference type="ChEBI" id="CHEBI:30413"/>
    </cofactor>
</comment>
<keyword evidence="4" id="KW-0479">Metal-binding</keyword>
<comment type="caution">
    <text evidence="8">The sequence shown here is derived from an EMBL/GenBank/DDBJ whole genome shotgun (WGS) entry which is preliminary data.</text>
</comment>
<dbReference type="GO" id="GO:0005506">
    <property type="term" value="F:iron ion binding"/>
    <property type="evidence" value="ECO:0007669"/>
    <property type="project" value="InterPro"/>
</dbReference>
<organism evidence="8 9">
    <name type="scientific">Metarhizium robertsii</name>
    <dbReference type="NCBI Taxonomy" id="568076"/>
    <lineage>
        <taxon>Eukaryota</taxon>
        <taxon>Fungi</taxon>
        <taxon>Dikarya</taxon>
        <taxon>Ascomycota</taxon>
        <taxon>Pezizomycotina</taxon>
        <taxon>Sordariomycetes</taxon>
        <taxon>Hypocreomycetidae</taxon>
        <taxon>Hypocreales</taxon>
        <taxon>Clavicipitaceae</taxon>
        <taxon>Metarhizium</taxon>
    </lineage>
</organism>
<protein>
    <recommendedName>
        <fullName evidence="10">Cytochrome P450</fullName>
    </recommendedName>
</protein>
<evidence type="ECO:0008006" key="10">
    <source>
        <dbReference type="Google" id="ProtNLM"/>
    </source>
</evidence>
<dbReference type="HOGENOM" id="CLU_1594957_0_0_1"/>
<dbReference type="Proteomes" id="UP000030151">
    <property type="component" value="Unassembled WGS sequence"/>
</dbReference>
<keyword evidence="6" id="KW-0408">Iron</keyword>
<evidence type="ECO:0000256" key="5">
    <source>
        <dbReference type="ARBA" id="ARBA00023002"/>
    </source>
</evidence>
<dbReference type="Gene3D" id="1.10.630.10">
    <property type="entry name" value="Cytochrome P450"/>
    <property type="match status" value="1"/>
</dbReference>
<sequence length="167" mass="18792">MSLGIQSLLWLATTSGCIFLASAAIIYFTTALYRLTLHPLAHFPGPKLAACSQLWIVHYYASGRLPYKLQALHKEYGDIVRTGPNELIFMNAEAFRVIYGRPSSGRPPFPKVALYHDRRSTHSNIVTVRDLEEHSKLRKQYSPAFQLNALADNEIVVLKNVDSFAKS</sequence>
<evidence type="ECO:0000256" key="1">
    <source>
        <dbReference type="ARBA" id="ARBA00001971"/>
    </source>
</evidence>
<evidence type="ECO:0000256" key="3">
    <source>
        <dbReference type="ARBA" id="ARBA00022617"/>
    </source>
</evidence>
<evidence type="ECO:0000256" key="4">
    <source>
        <dbReference type="ARBA" id="ARBA00022723"/>
    </source>
</evidence>
<dbReference type="InterPro" id="IPR050121">
    <property type="entry name" value="Cytochrome_P450_monoxygenase"/>
</dbReference>
<evidence type="ECO:0000256" key="7">
    <source>
        <dbReference type="ARBA" id="ARBA00023033"/>
    </source>
</evidence>
<comment type="similarity">
    <text evidence="2">Belongs to the cytochrome P450 family.</text>
</comment>
<dbReference type="GO" id="GO:0016705">
    <property type="term" value="F:oxidoreductase activity, acting on paired donors, with incorporation or reduction of molecular oxygen"/>
    <property type="evidence" value="ECO:0007669"/>
    <property type="project" value="InterPro"/>
</dbReference>
<evidence type="ECO:0000256" key="2">
    <source>
        <dbReference type="ARBA" id="ARBA00010617"/>
    </source>
</evidence>
<evidence type="ECO:0000313" key="9">
    <source>
        <dbReference type="Proteomes" id="UP000030151"/>
    </source>
</evidence>
<dbReference type="PANTHER" id="PTHR24305:SF29">
    <property type="entry name" value="BENZOATE-PARA-HYDROXYLASE"/>
    <property type="match status" value="1"/>
</dbReference>